<dbReference type="Gene3D" id="3.60.10.10">
    <property type="entry name" value="Endonuclease/exonuclease/phosphatase"/>
    <property type="match status" value="1"/>
</dbReference>
<proteinExistence type="predicted"/>
<comment type="caution">
    <text evidence="3">The sequence shown here is derived from an EMBL/GenBank/DDBJ whole genome shotgun (WGS) entry which is preliminary data.</text>
</comment>
<dbReference type="Pfam" id="PF07727">
    <property type="entry name" value="RVT_2"/>
    <property type="match status" value="1"/>
</dbReference>
<dbReference type="InterPro" id="IPR043502">
    <property type="entry name" value="DNA/RNA_pol_sf"/>
</dbReference>
<dbReference type="PANTHER" id="PTHR11439">
    <property type="entry name" value="GAG-POL-RELATED RETROTRANSPOSON"/>
    <property type="match status" value="1"/>
</dbReference>
<gene>
    <name evidence="3" type="ORF">Tco_0911721</name>
</gene>
<dbReference type="Proteomes" id="UP001151760">
    <property type="component" value="Unassembled WGS sequence"/>
</dbReference>
<dbReference type="SUPFAM" id="SSF56672">
    <property type="entry name" value="DNA/RNA polymerases"/>
    <property type="match status" value="1"/>
</dbReference>
<reference evidence="3" key="2">
    <citation type="submission" date="2022-01" db="EMBL/GenBank/DDBJ databases">
        <authorList>
            <person name="Yamashiro T."/>
            <person name="Shiraishi A."/>
            <person name="Satake H."/>
            <person name="Nakayama K."/>
        </authorList>
    </citation>
    <scope>NUCLEOTIDE SEQUENCE</scope>
</reference>
<keyword evidence="4" id="KW-1185">Reference proteome</keyword>
<dbReference type="CDD" id="cd09272">
    <property type="entry name" value="RNase_HI_RT_Ty1"/>
    <property type="match status" value="1"/>
</dbReference>
<dbReference type="InterPro" id="IPR000477">
    <property type="entry name" value="RT_dom"/>
</dbReference>
<dbReference type="InterPro" id="IPR013103">
    <property type="entry name" value="RVT_2"/>
</dbReference>
<feature type="domain" description="Reverse transcriptase" evidence="1">
    <location>
        <begin position="753"/>
        <end position="827"/>
    </location>
</feature>
<dbReference type="EMBL" id="BQNB010014706">
    <property type="protein sequence ID" value="GJT31446.1"/>
    <property type="molecule type" value="Genomic_DNA"/>
</dbReference>
<dbReference type="Pfam" id="PF00078">
    <property type="entry name" value="RVT_1"/>
    <property type="match status" value="1"/>
</dbReference>
<name>A0ABQ5CWI3_9ASTR</name>
<evidence type="ECO:0000313" key="3">
    <source>
        <dbReference type="EMBL" id="GJT31446.1"/>
    </source>
</evidence>
<organism evidence="3 4">
    <name type="scientific">Tanacetum coccineum</name>
    <dbReference type="NCBI Taxonomy" id="301880"/>
    <lineage>
        <taxon>Eukaryota</taxon>
        <taxon>Viridiplantae</taxon>
        <taxon>Streptophyta</taxon>
        <taxon>Embryophyta</taxon>
        <taxon>Tracheophyta</taxon>
        <taxon>Spermatophyta</taxon>
        <taxon>Magnoliopsida</taxon>
        <taxon>eudicotyledons</taxon>
        <taxon>Gunneridae</taxon>
        <taxon>Pentapetalae</taxon>
        <taxon>asterids</taxon>
        <taxon>campanulids</taxon>
        <taxon>Asterales</taxon>
        <taxon>Asteraceae</taxon>
        <taxon>Asteroideae</taxon>
        <taxon>Anthemideae</taxon>
        <taxon>Anthemidinae</taxon>
        <taxon>Tanacetum</taxon>
    </lineage>
</organism>
<dbReference type="PANTHER" id="PTHR11439:SF524">
    <property type="entry name" value="RNA-DIRECTED DNA POLYMERASE, PROTEIN KINASE RLK-PELLE-DLSV FAMILY"/>
    <property type="match status" value="1"/>
</dbReference>
<accession>A0ABQ5CWI3</accession>
<protein>
    <submittedName>
        <fullName evidence="3">Ribonuclease H-like domain-containing protein</fullName>
    </submittedName>
</protein>
<evidence type="ECO:0000259" key="1">
    <source>
        <dbReference type="Pfam" id="PF00078"/>
    </source>
</evidence>
<feature type="domain" description="Reverse transcriptase Ty1/copia-type" evidence="2">
    <location>
        <begin position="251"/>
        <end position="300"/>
    </location>
</feature>
<evidence type="ECO:0000313" key="4">
    <source>
        <dbReference type="Proteomes" id="UP001151760"/>
    </source>
</evidence>
<dbReference type="InterPro" id="IPR036691">
    <property type="entry name" value="Endo/exonu/phosph_ase_sf"/>
</dbReference>
<evidence type="ECO:0000259" key="2">
    <source>
        <dbReference type="Pfam" id="PF07727"/>
    </source>
</evidence>
<sequence length="846" mass="96162">MGAFAKHPHSDSNEVRLVTRKYRENLIDGKSSNKESNGLVMQPGAIIIQRPWTSLDPPWSDLELHLSGDEFLRPRILGVGIKGCRVVTKEGCRVKREEAKITTWENLQKPIAEDLLGNMAGSDTLLVKQKEAKIIALENVQKPKAEALFRNMSCGRISHDVQQFMDKKPPTDTRCRRVVFKISGDALDRTEFESIDPKQTWVSGAMRCVGSGEAVSYEKELWVIWWARKVGCEKASSGQTGYHSYYFEHVVSRDWPIHQLDVKNAFLYGHLSDTVYMHQPPGLVDSNHPEYHSKTDTSLFIFHHGSDIAYLLLYVDDIILTASSIVLLQRIIDMLQNSSGMFLSQSKSTKEILEWARMKNCNLCWTPVDTESKLRPDGDPVTDSILYRSLAGAHQYITFTRADLSYVVQQVCLYMHDPREPHFNALKRILRYVSGSVDYGLQLHVSFTTQVTAYTSLIGLVTLLLDALHHAEYHGVANVVAETAWIRNLLRELHTPLCTATLVYYDNVSAVYILRNLVKHQRTKHIEIDIPFVHDIVAKGEDYQIDSFLAISDSWDCECILLVNFNEVRYEHERHGSLFNSHGTNSFNNFITMTGLIDLPLEGYSFTWAHKSASKMSKLDRFLISEVDGEWIVNPFMVKNEFLKQFANRFAAMITSSITFDSQFPNRLSPDQNADLERHVSYDEIKSANLIDHDIVAAVTSFFSTGVFPPRCNSLFIASIPKPQEALLVRFLLIGSMQILDGPTILNELLSWCKHKNTKALIFKIDFEKAFDLVRWDYLDVVLNSFGFGPKWRSWIQGRLNSAMGSILVNGSLTSEFKFSKGLKQGGFSISLSFYSDYGKLAFILQ</sequence>
<reference evidence="3" key="1">
    <citation type="journal article" date="2022" name="Int. J. Mol. Sci.">
        <title>Draft Genome of Tanacetum Coccineum: Genomic Comparison of Closely Related Tanacetum-Family Plants.</title>
        <authorList>
            <person name="Yamashiro T."/>
            <person name="Shiraishi A."/>
            <person name="Nakayama K."/>
            <person name="Satake H."/>
        </authorList>
    </citation>
    <scope>NUCLEOTIDE SEQUENCE</scope>
</reference>